<dbReference type="Proteomes" id="UP000008311">
    <property type="component" value="Unassembled WGS sequence"/>
</dbReference>
<proteinExistence type="predicted"/>
<dbReference type="AlphaFoldDB" id="B9SQD7"/>
<dbReference type="PANTHER" id="PTHR36811">
    <property type="entry name" value="OS08G0444440 PROTEIN"/>
    <property type="match status" value="1"/>
</dbReference>
<reference evidence="2" key="1">
    <citation type="journal article" date="2010" name="Nat. Biotechnol.">
        <title>Draft genome sequence of the oilseed species Ricinus communis.</title>
        <authorList>
            <person name="Chan A.P."/>
            <person name="Crabtree J."/>
            <person name="Zhao Q."/>
            <person name="Lorenzi H."/>
            <person name="Orvis J."/>
            <person name="Puiu D."/>
            <person name="Melake-Berhan A."/>
            <person name="Jones K.M."/>
            <person name="Redman J."/>
            <person name="Chen G."/>
            <person name="Cahoon E.B."/>
            <person name="Gedil M."/>
            <person name="Stanke M."/>
            <person name="Haas B.J."/>
            <person name="Wortman J.R."/>
            <person name="Fraser-Liggett C.M."/>
            <person name="Ravel J."/>
            <person name="Rabinowicz P.D."/>
        </authorList>
    </citation>
    <scope>NUCLEOTIDE SEQUENCE [LARGE SCALE GENOMIC DNA]</scope>
    <source>
        <strain evidence="2">cv. Hale</strain>
    </source>
</reference>
<organism evidence="1 2">
    <name type="scientific">Ricinus communis</name>
    <name type="common">Castor bean</name>
    <dbReference type="NCBI Taxonomy" id="3988"/>
    <lineage>
        <taxon>Eukaryota</taxon>
        <taxon>Viridiplantae</taxon>
        <taxon>Streptophyta</taxon>
        <taxon>Embryophyta</taxon>
        <taxon>Tracheophyta</taxon>
        <taxon>Spermatophyta</taxon>
        <taxon>Magnoliopsida</taxon>
        <taxon>eudicotyledons</taxon>
        <taxon>Gunneridae</taxon>
        <taxon>Pentapetalae</taxon>
        <taxon>rosids</taxon>
        <taxon>fabids</taxon>
        <taxon>Malpighiales</taxon>
        <taxon>Euphorbiaceae</taxon>
        <taxon>Acalyphoideae</taxon>
        <taxon>Acalypheae</taxon>
        <taxon>Ricinus</taxon>
    </lineage>
</organism>
<evidence type="ECO:0000313" key="2">
    <source>
        <dbReference type="Proteomes" id="UP000008311"/>
    </source>
</evidence>
<accession>B9SQD7</accession>
<gene>
    <name evidence="1" type="ORF">RCOM_0780310</name>
</gene>
<dbReference type="InParanoid" id="B9SQD7"/>
<keyword evidence="2" id="KW-1185">Reference proteome</keyword>
<protein>
    <submittedName>
        <fullName evidence="1">Uncharacterized protein</fullName>
    </submittedName>
</protein>
<sequence>MEKRAALGVKKRKKPIKTNRKTLLKKVVDYLKSDSYLFAPLISSSPRTDHFLASKIVSSTSSSTTTSAVEMKENMKGKKKRFAEKVGDYLKSDGYLYAPVFAPKLVIFPKGNVSFTRFSIHWAVRIGQVKTILEQSMVTAWSDIDVDYISTTLYILEDLASLFIDV</sequence>
<name>B9SQD7_RICCO</name>
<dbReference type="EMBL" id="EQ974082">
    <property type="protein sequence ID" value="EEF34163.1"/>
    <property type="molecule type" value="Genomic_DNA"/>
</dbReference>
<dbReference type="PANTHER" id="PTHR36811:SF2">
    <property type="entry name" value="OS08G0444440 PROTEIN"/>
    <property type="match status" value="1"/>
</dbReference>
<dbReference type="eggNOG" id="ENOG502SES5">
    <property type="taxonomic scope" value="Eukaryota"/>
</dbReference>
<evidence type="ECO:0000313" key="1">
    <source>
        <dbReference type="EMBL" id="EEF34163.1"/>
    </source>
</evidence>